<keyword evidence="4" id="KW-1185">Reference proteome</keyword>
<sequence>MRGKCSKMFTDNATNFVGSNSQLKVFYKTLNFPDQNLAAYYTEEGFEWNFIPPRAPHMGGLWEAGIKSVKYHLKRALGRSRLTYEEFKTVIIQVEGILNSRTLTQIFNDFDNFERGKWMIEKDNVMCGTMVIVKEDFTPVCNWLLGRVVEIYHGSDGKERNESTDGNDCNNSVLPTRVRIYTHDNGGQHRYIESFNANFRAQRESVLAHTIRRKRTAEVSELVNKRRPLINWVVNKSVENATSCDFEKENCDPQDKGVANPEGLICENICKEKYTIGTLMGCEKQLTMNRESLRNHTIAKIAGQLNEGKESMCKADVRKDLEDGLTIRLPLSEPREIYKDKLETDNRSNIGSEFNFEIDLPGKRYRSTIYRLNLIKLYRRKPELANLVMENSSEGIDSETLYSVKLFMDFGFQGNLRKSQLYFKLPPDRSSYLRMINAKKKERFLPEPGTIVLRQKDINLVTGKPFRGIKTCCSSQMLINSLREDTEYLLDLGVNGMGQSNRTLPVVWLGRVNRYPYPRIKCIKYRNLNQQIDVSRMVDTDILIQIWKNRVKKIDFVLKWLSRVGSEVGPTKVLCEGDTKNRWRDGQVCPDVRQGTMTPWARRLGGEEEEKSGENGRKEKTGDGTERERGDRKRKETGSGRERAEPALNGKKG</sequence>
<dbReference type="InterPro" id="IPR040676">
    <property type="entry name" value="DUF5641"/>
</dbReference>
<feature type="compositionally biased region" description="Basic and acidic residues" evidence="1">
    <location>
        <begin position="612"/>
        <end position="645"/>
    </location>
</feature>
<dbReference type="Gene3D" id="3.30.420.10">
    <property type="entry name" value="Ribonuclease H-like superfamily/Ribonuclease H"/>
    <property type="match status" value="1"/>
</dbReference>
<evidence type="ECO:0000313" key="4">
    <source>
        <dbReference type="Proteomes" id="UP000887159"/>
    </source>
</evidence>
<dbReference type="PANTHER" id="PTHR47331">
    <property type="entry name" value="PHD-TYPE DOMAIN-CONTAINING PROTEIN"/>
    <property type="match status" value="1"/>
</dbReference>
<dbReference type="AlphaFoldDB" id="A0A8X7BMI8"/>
<dbReference type="Proteomes" id="UP000887159">
    <property type="component" value="Unassembled WGS sequence"/>
</dbReference>
<accession>A0A8X7BMI8</accession>
<gene>
    <name evidence="3" type="primary">NCL1_53909</name>
    <name evidence="3" type="ORF">TNCV_2619501</name>
</gene>
<evidence type="ECO:0000259" key="2">
    <source>
        <dbReference type="Pfam" id="PF18701"/>
    </source>
</evidence>
<name>A0A8X7BMI8_TRICX</name>
<feature type="region of interest" description="Disordered" evidence="1">
    <location>
        <begin position="585"/>
        <end position="653"/>
    </location>
</feature>
<evidence type="ECO:0000256" key="1">
    <source>
        <dbReference type="SAM" id="MobiDB-lite"/>
    </source>
</evidence>
<dbReference type="PANTHER" id="PTHR47331:SF2">
    <property type="match status" value="1"/>
</dbReference>
<dbReference type="GO" id="GO:0003676">
    <property type="term" value="F:nucleic acid binding"/>
    <property type="evidence" value="ECO:0007669"/>
    <property type="project" value="InterPro"/>
</dbReference>
<dbReference type="Pfam" id="PF18701">
    <property type="entry name" value="DUF5641"/>
    <property type="match status" value="1"/>
</dbReference>
<comment type="caution">
    <text evidence="3">The sequence shown here is derived from an EMBL/GenBank/DDBJ whole genome shotgun (WGS) entry which is preliminary data.</text>
</comment>
<dbReference type="EMBL" id="BMAU01021433">
    <property type="protein sequence ID" value="GFY35659.1"/>
    <property type="molecule type" value="Genomic_DNA"/>
</dbReference>
<organism evidence="3 4">
    <name type="scientific">Trichonephila clavipes</name>
    <name type="common">Golden silk orbweaver</name>
    <name type="synonym">Nephila clavipes</name>
    <dbReference type="NCBI Taxonomy" id="2585209"/>
    <lineage>
        <taxon>Eukaryota</taxon>
        <taxon>Metazoa</taxon>
        <taxon>Ecdysozoa</taxon>
        <taxon>Arthropoda</taxon>
        <taxon>Chelicerata</taxon>
        <taxon>Arachnida</taxon>
        <taxon>Araneae</taxon>
        <taxon>Araneomorphae</taxon>
        <taxon>Entelegynae</taxon>
        <taxon>Araneoidea</taxon>
        <taxon>Nephilidae</taxon>
        <taxon>Trichonephila</taxon>
    </lineage>
</organism>
<protein>
    <recommendedName>
        <fullName evidence="2">DUF5641 domain-containing protein</fullName>
    </recommendedName>
</protein>
<evidence type="ECO:0000313" key="3">
    <source>
        <dbReference type="EMBL" id="GFY35659.1"/>
    </source>
</evidence>
<dbReference type="InterPro" id="IPR036397">
    <property type="entry name" value="RNaseH_sf"/>
</dbReference>
<feature type="domain" description="DUF5641" evidence="2">
    <location>
        <begin position="114"/>
        <end position="160"/>
    </location>
</feature>
<reference evidence="3" key="1">
    <citation type="submission" date="2020-08" db="EMBL/GenBank/DDBJ databases">
        <title>Multicomponent nature underlies the extraordinary mechanical properties of spider dragline silk.</title>
        <authorList>
            <person name="Kono N."/>
            <person name="Nakamura H."/>
            <person name="Mori M."/>
            <person name="Yoshida Y."/>
            <person name="Ohtoshi R."/>
            <person name="Malay A.D."/>
            <person name="Moran D.A.P."/>
            <person name="Tomita M."/>
            <person name="Numata K."/>
            <person name="Arakawa K."/>
        </authorList>
    </citation>
    <scope>NUCLEOTIDE SEQUENCE</scope>
</reference>
<proteinExistence type="predicted"/>